<dbReference type="CDD" id="cd06223">
    <property type="entry name" value="PRTases_typeI"/>
    <property type="match status" value="1"/>
</dbReference>
<dbReference type="InterPro" id="IPR029057">
    <property type="entry name" value="PRTase-like"/>
</dbReference>
<dbReference type="PANTHER" id="PTHR43363:SF1">
    <property type="entry name" value="HYPOXANTHINE-GUANINE PHOSPHORIBOSYLTRANSFERASE"/>
    <property type="match status" value="1"/>
</dbReference>
<proteinExistence type="predicted"/>
<keyword evidence="2" id="KW-0808">Transferase</keyword>
<sequence length="171" mass="17879">MAADFDTGDLTWDDITEQTDRIARVLQPDPVPQIVVGVVRGGLIPAVILAHRLGVRDVRVLEITHTVDDSTNAAKTDRPVTRNSASLGDVAGRDVLVVDDVAGTGETLAAVVRLVEQAGAARVRSAVLVVNAANWGGDRPPAQAVTVIGETVGCWVVFPWESAAVRAGEGA</sequence>
<protein>
    <submittedName>
        <fullName evidence="4">Phosphoribosyltransferase</fullName>
    </submittedName>
</protein>
<feature type="domain" description="Phosphoribosyltransferase" evidence="3">
    <location>
        <begin position="32"/>
        <end position="145"/>
    </location>
</feature>
<accession>A0ABW2G075</accession>
<dbReference type="SUPFAM" id="SSF53271">
    <property type="entry name" value="PRTase-like"/>
    <property type="match status" value="1"/>
</dbReference>
<comment type="caution">
    <text evidence="4">The sequence shown here is derived from an EMBL/GenBank/DDBJ whole genome shotgun (WGS) entry which is preliminary data.</text>
</comment>
<name>A0ABW2G075_9ACTN</name>
<dbReference type="GO" id="GO:0016757">
    <property type="term" value="F:glycosyltransferase activity"/>
    <property type="evidence" value="ECO:0007669"/>
    <property type="project" value="UniProtKB-KW"/>
</dbReference>
<gene>
    <name evidence="4" type="ORF">ACFQMG_18175</name>
</gene>
<keyword evidence="5" id="KW-1185">Reference proteome</keyword>
<evidence type="ECO:0000313" key="4">
    <source>
        <dbReference type="EMBL" id="MFC7181481.1"/>
    </source>
</evidence>
<keyword evidence="1 4" id="KW-0328">Glycosyltransferase</keyword>
<evidence type="ECO:0000259" key="3">
    <source>
        <dbReference type="Pfam" id="PF00156"/>
    </source>
</evidence>
<dbReference type="Proteomes" id="UP001596435">
    <property type="component" value="Unassembled WGS sequence"/>
</dbReference>
<dbReference type="EMBL" id="JBHTAJ010000032">
    <property type="protein sequence ID" value="MFC7181481.1"/>
    <property type="molecule type" value="Genomic_DNA"/>
</dbReference>
<evidence type="ECO:0000256" key="2">
    <source>
        <dbReference type="ARBA" id="ARBA00022679"/>
    </source>
</evidence>
<evidence type="ECO:0000313" key="5">
    <source>
        <dbReference type="Proteomes" id="UP001596435"/>
    </source>
</evidence>
<evidence type="ECO:0000256" key="1">
    <source>
        <dbReference type="ARBA" id="ARBA00022676"/>
    </source>
</evidence>
<dbReference type="PANTHER" id="PTHR43363">
    <property type="entry name" value="HYPOXANTHINE PHOSPHORIBOSYLTRANSFERASE"/>
    <property type="match status" value="1"/>
</dbReference>
<organism evidence="4 5">
    <name type="scientific">Kitasatospora paranensis</name>
    <dbReference type="NCBI Taxonomy" id="258053"/>
    <lineage>
        <taxon>Bacteria</taxon>
        <taxon>Bacillati</taxon>
        <taxon>Actinomycetota</taxon>
        <taxon>Actinomycetes</taxon>
        <taxon>Kitasatosporales</taxon>
        <taxon>Streptomycetaceae</taxon>
        <taxon>Kitasatospora</taxon>
    </lineage>
</organism>
<dbReference type="RefSeq" id="WP_380231499.1">
    <property type="nucleotide sequence ID" value="NZ_JBHSVH010000002.1"/>
</dbReference>
<dbReference type="InterPro" id="IPR000836">
    <property type="entry name" value="PRTase_dom"/>
</dbReference>
<reference evidence="5" key="1">
    <citation type="journal article" date="2019" name="Int. J. Syst. Evol. Microbiol.">
        <title>The Global Catalogue of Microorganisms (GCM) 10K type strain sequencing project: providing services to taxonomists for standard genome sequencing and annotation.</title>
        <authorList>
            <consortium name="The Broad Institute Genomics Platform"/>
            <consortium name="The Broad Institute Genome Sequencing Center for Infectious Disease"/>
            <person name="Wu L."/>
            <person name="Ma J."/>
        </authorList>
    </citation>
    <scope>NUCLEOTIDE SEQUENCE [LARGE SCALE GENOMIC DNA]</scope>
    <source>
        <strain evidence="5">CGMCC 1.12859</strain>
    </source>
</reference>
<dbReference type="Gene3D" id="3.40.50.2020">
    <property type="match status" value="1"/>
</dbReference>
<dbReference type="Pfam" id="PF00156">
    <property type="entry name" value="Pribosyltran"/>
    <property type="match status" value="1"/>
</dbReference>